<accession>A0A6J5LBV7</accession>
<protein>
    <submittedName>
        <fullName evidence="1">Uncharacterized protein</fullName>
    </submittedName>
</protein>
<evidence type="ECO:0000313" key="1">
    <source>
        <dbReference type="EMBL" id="CAB4130597.1"/>
    </source>
</evidence>
<dbReference type="EMBL" id="LR796246">
    <property type="protein sequence ID" value="CAB4130597.1"/>
    <property type="molecule type" value="Genomic_DNA"/>
</dbReference>
<reference evidence="1" key="1">
    <citation type="submission" date="2020-04" db="EMBL/GenBank/DDBJ databases">
        <authorList>
            <person name="Chiriac C."/>
            <person name="Salcher M."/>
            <person name="Ghai R."/>
            <person name="Kavagutti S V."/>
        </authorList>
    </citation>
    <scope>NUCLEOTIDE SEQUENCE</scope>
</reference>
<proteinExistence type="predicted"/>
<name>A0A6J5LBV7_9CAUD</name>
<gene>
    <name evidence="1" type="ORF">UFOVP133_4</name>
</gene>
<organism evidence="1">
    <name type="scientific">uncultured Caudovirales phage</name>
    <dbReference type="NCBI Taxonomy" id="2100421"/>
    <lineage>
        <taxon>Viruses</taxon>
        <taxon>Duplodnaviria</taxon>
        <taxon>Heunggongvirae</taxon>
        <taxon>Uroviricota</taxon>
        <taxon>Caudoviricetes</taxon>
        <taxon>Peduoviridae</taxon>
        <taxon>Maltschvirus</taxon>
        <taxon>Maltschvirus maltsch</taxon>
    </lineage>
</organism>
<sequence length="71" mass="8148">MSKVFFRSTIGSGDEPVICALEYEHDENGVYNTELTEVMFQGTNILWCLTEEVQSELEMEGIKQLEEPEDD</sequence>